<name>A0A2G8RNR6_9APHY</name>
<keyword evidence="3" id="KW-1185">Reference proteome</keyword>
<evidence type="ECO:0008006" key="4">
    <source>
        <dbReference type="Google" id="ProtNLM"/>
    </source>
</evidence>
<accession>A0A2G8RNR6</accession>
<dbReference type="AlphaFoldDB" id="A0A2G8RNR6"/>
<evidence type="ECO:0000313" key="3">
    <source>
        <dbReference type="Proteomes" id="UP000230002"/>
    </source>
</evidence>
<evidence type="ECO:0000256" key="1">
    <source>
        <dbReference type="SAM" id="SignalP"/>
    </source>
</evidence>
<keyword evidence="1" id="KW-0732">Signal</keyword>
<protein>
    <recommendedName>
        <fullName evidence="4">Transporter</fullName>
    </recommendedName>
</protein>
<dbReference type="Proteomes" id="UP000230002">
    <property type="component" value="Unassembled WGS sequence"/>
</dbReference>
<feature type="signal peptide" evidence="1">
    <location>
        <begin position="1"/>
        <end position="24"/>
    </location>
</feature>
<reference evidence="2 3" key="1">
    <citation type="journal article" date="2015" name="Sci. Rep.">
        <title>Chromosome-level genome map provides insights into diverse defense mechanisms in the medicinal fungus Ganoderma sinense.</title>
        <authorList>
            <person name="Zhu Y."/>
            <person name="Xu J."/>
            <person name="Sun C."/>
            <person name="Zhou S."/>
            <person name="Xu H."/>
            <person name="Nelson D.R."/>
            <person name="Qian J."/>
            <person name="Song J."/>
            <person name="Luo H."/>
            <person name="Xiang L."/>
            <person name="Li Y."/>
            <person name="Xu Z."/>
            <person name="Ji A."/>
            <person name="Wang L."/>
            <person name="Lu S."/>
            <person name="Hayward A."/>
            <person name="Sun W."/>
            <person name="Li X."/>
            <person name="Schwartz D.C."/>
            <person name="Wang Y."/>
            <person name="Chen S."/>
        </authorList>
    </citation>
    <scope>NUCLEOTIDE SEQUENCE [LARGE SCALE GENOMIC DNA]</scope>
    <source>
        <strain evidence="2 3">ZZ0214-1</strain>
    </source>
</reference>
<gene>
    <name evidence="2" type="ORF">GSI_14450</name>
</gene>
<sequence length="78" mass="8691">MFSIINTSLTSRLPLALFLQTTTALFENRQQVSQSQPDQAYYIRRTPEYIAGSRVERAGERRLATAFPDSGAASIPGR</sequence>
<comment type="caution">
    <text evidence="2">The sequence shown here is derived from an EMBL/GenBank/DDBJ whole genome shotgun (WGS) entry which is preliminary data.</text>
</comment>
<proteinExistence type="predicted"/>
<evidence type="ECO:0000313" key="2">
    <source>
        <dbReference type="EMBL" id="PIL23141.1"/>
    </source>
</evidence>
<organism evidence="2 3">
    <name type="scientific">Ganoderma sinense ZZ0214-1</name>
    <dbReference type="NCBI Taxonomy" id="1077348"/>
    <lineage>
        <taxon>Eukaryota</taxon>
        <taxon>Fungi</taxon>
        <taxon>Dikarya</taxon>
        <taxon>Basidiomycota</taxon>
        <taxon>Agaricomycotina</taxon>
        <taxon>Agaricomycetes</taxon>
        <taxon>Polyporales</taxon>
        <taxon>Polyporaceae</taxon>
        <taxon>Ganoderma</taxon>
    </lineage>
</organism>
<dbReference type="EMBL" id="AYKW01000068">
    <property type="protein sequence ID" value="PIL23141.1"/>
    <property type="molecule type" value="Genomic_DNA"/>
</dbReference>
<feature type="chain" id="PRO_5013802465" description="Transporter" evidence="1">
    <location>
        <begin position="25"/>
        <end position="78"/>
    </location>
</feature>